<evidence type="ECO:0000313" key="1">
    <source>
        <dbReference type="EMBL" id="MFD2726255.1"/>
    </source>
</evidence>
<evidence type="ECO:0000313" key="2">
    <source>
        <dbReference type="Proteomes" id="UP001597476"/>
    </source>
</evidence>
<gene>
    <name evidence="1" type="ORF">ACFSR8_08510</name>
</gene>
<dbReference type="Proteomes" id="UP001597476">
    <property type="component" value="Unassembled WGS sequence"/>
</dbReference>
<dbReference type="RefSeq" id="WP_380291013.1">
    <property type="nucleotide sequence ID" value="NZ_JBHULY010000016.1"/>
</dbReference>
<organism evidence="1 2">
    <name type="scientific">Hyunsoonleella rubra</name>
    <dbReference type="NCBI Taxonomy" id="1737062"/>
    <lineage>
        <taxon>Bacteria</taxon>
        <taxon>Pseudomonadati</taxon>
        <taxon>Bacteroidota</taxon>
        <taxon>Flavobacteriia</taxon>
        <taxon>Flavobacteriales</taxon>
        <taxon>Flavobacteriaceae</taxon>
    </lineage>
</organism>
<name>A0ABW5TC61_9FLAO</name>
<dbReference type="EMBL" id="JBHULY010000016">
    <property type="protein sequence ID" value="MFD2726255.1"/>
    <property type="molecule type" value="Genomic_DNA"/>
</dbReference>
<accession>A0ABW5TC61</accession>
<keyword evidence="2" id="KW-1185">Reference proteome</keyword>
<proteinExistence type="predicted"/>
<protein>
    <submittedName>
        <fullName evidence="1">Uncharacterized protein</fullName>
    </submittedName>
</protein>
<sequence length="70" mass="8075">MAKRCIKAYLPLFINQNNPMSIFNRNKTGNDKESKKENVLNVKYEKIMAKIRSKANTIEALLQILLLPNP</sequence>
<reference evidence="2" key="1">
    <citation type="journal article" date="2019" name="Int. J. Syst. Evol. Microbiol.">
        <title>The Global Catalogue of Microorganisms (GCM) 10K type strain sequencing project: providing services to taxonomists for standard genome sequencing and annotation.</title>
        <authorList>
            <consortium name="The Broad Institute Genomics Platform"/>
            <consortium name="The Broad Institute Genome Sequencing Center for Infectious Disease"/>
            <person name="Wu L."/>
            <person name="Ma J."/>
        </authorList>
    </citation>
    <scope>NUCLEOTIDE SEQUENCE [LARGE SCALE GENOMIC DNA]</scope>
    <source>
        <strain evidence="2">KCTC 42398</strain>
    </source>
</reference>
<comment type="caution">
    <text evidence="1">The sequence shown here is derived from an EMBL/GenBank/DDBJ whole genome shotgun (WGS) entry which is preliminary data.</text>
</comment>